<evidence type="ECO:0000256" key="1">
    <source>
        <dbReference type="SAM" id="SignalP"/>
    </source>
</evidence>
<proteinExistence type="predicted"/>
<gene>
    <name evidence="2" type="ORF">MAXJ12_28598</name>
</gene>
<evidence type="ECO:0000313" key="2">
    <source>
        <dbReference type="EMBL" id="EHK53786.1"/>
    </source>
</evidence>
<feature type="signal peptide" evidence="1">
    <location>
        <begin position="1"/>
        <end position="18"/>
    </location>
</feature>
<dbReference type="RefSeq" id="WP_008839290.1">
    <property type="nucleotide sequence ID" value="NZ_AHAM01000255.1"/>
</dbReference>
<dbReference type="EMBL" id="AHAM01000255">
    <property type="protein sequence ID" value="EHK53786.1"/>
    <property type="molecule type" value="Genomic_DNA"/>
</dbReference>
<feature type="chain" id="PRO_5003535302" evidence="1">
    <location>
        <begin position="19"/>
        <end position="64"/>
    </location>
</feature>
<reference evidence="2 3" key="1">
    <citation type="journal article" date="2012" name="J. Bacteriol.">
        <title>Draft Genome Sequence of Mesorhizobium alhagi CCNWXJ12-2T, a Novel Salt-Resistant Species Isolated from the Desert of Northwestern China.</title>
        <authorList>
            <person name="Zhou M."/>
            <person name="Chen W."/>
            <person name="Chen H."/>
            <person name="Wei G."/>
        </authorList>
    </citation>
    <scope>NUCLEOTIDE SEQUENCE [LARGE SCALE GENOMIC DNA]</scope>
    <source>
        <strain evidence="2 3">CCNWXJ12-2</strain>
    </source>
</reference>
<dbReference type="AlphaFoldDB" id="H0HZT3"/>
<dbReference type="Proteomes" id="UP000003250">
    <property type="component" value="Unassembled WGS sequence"/>
</dbReference>
<protein>
    <submittedName>
        <fullName evidence="2">Uncharacterized protein</fullName>
    </submittedName>
</protein>
<accession>H0HZT3</accession>
<keyword evidence="3" id="KW-1185">Reference proteome</keyword>
<dbReference type="PATRIC" id="fig|1107882.3.peg.5537"/>
<name>H0HZT3_9HYPH</name>
<sequence>MKTASTLLQLLALSACLAACLGGSDEARMPGVRKALQTMAGSASQTSFPEFTMTGATLAGVATA</sequence>
<keyword evidence="1" id="KW-0732">Signal</keyword>
<evidence type="ECO:0000313" key="3">
    <source>
        <dbReference type="Proteomes" id="UP000003250"/>
    </source>
</evidence>
<organism evidence="2 3">
    <name type="scientific">Mesorhizobium alhagi CCNWXJ12-2</name>
    <dbReference type="NCBI Taxonomy" id="1107882"/>
    <lineage>
        <taxon>Bacteria</taxon>
        <taxon>Pseudomonadati</taxon>
        <taxon>Pseudomonadota</taxon>
        <taxon>Alphaproteobacteria</taxon>
        <taxon>Hyphomicrobiales</taxon>
        <taxon>Phyllobacteriaceae</taxon>
        <taxon>Allomesorhizobium</taxon>
    </lineage>
</organism>
<dbReference type="PROSITE" id="PS51257">
    <property type="entry name" value="PROKAR_LIPOPROTEIN"/>
    <property type="match status" value="1"/>
</dbReference>